<dbReference type="GO" id="GO:0005737">
    <property type="term" value="C:cytoplasm"/>
    <property type="evidence" value="ECO:0007669"/>
    <property type="project" value="UniProtKB-SubCell"/>
</dbReference>
<protein>
    <recommendedName>
        <fullName evidence="4">DNA helicase</fullName>
        <ecNumber evidence="4">3.6.4.12</ecNumber>
    </recommendedName>
</protein>
<evidence type="ECO:0000313" key="13">
    <source>
        <dbReference type="EMBL" id="KOS13249.1"/>
    </source>
</evidence>
<evidence type="ECO:0000259" key="12">
    <source>
        <dbReference type="SMART" id="SM00382"/>
    </source>
</evidence>
<dbReference type="GO" id="GO:0043139">
    <property type="term" value="F:5'-3' DNA helicase activity"/>
    <property type="evidence" value="ECO:0007669"/>
    <property type="project" value="TreeGrafter"/>
</dbReference>
<evidence type="ECO:0000256" key="5">
    <source>
        <dbReference type="ARBA" id="ARBA00022490"/>
    </source>
</evidence>
<dbReference type="AlphaFoldDB" id="A0A0M9VNE0"/>
<evidence type="ECO:0000256" key="10">
    <source>
        <dbReference type="ARBA" id="ARBA00023242"/>
    </source>
</evidence>
<dbReference type="CDD" id="cd18808">
    <property type="entry name" value="SF1_C_Upf1"/>
    <property type="match status" value="1"/>
</dbReference>
<keyword evidence="7" id="KW-0378">Hydrolase</keyword>
<dbReference type="GO" id="GO:0005634">
    <property type="term" value="C:nucleus"/>
    <property type="evidence" value="ECO:0007669"/>
    <property type="project" value="UniProtKB-SubCell"/>
</dbReference>
<comment type="caution">
    <text evidence="13">The sequence shown here is derived from an EMBL/GenBank/DDBJ whole genome shotgun (WGS) entry which is preliminary data.</text>
</comment>
<keyword evidence="9" id="KW-0067">ATP-binding</keyword>
<keyword evidence="14" id="KW-1185">Reference proteome</keyword>
<dbReference type="GO" id="GO:0005694">
    <property type="term" value="C:chromosome"/>
    <property type="evidence" value="ECO:0007669"/>
    <property type="project" value="UniProtKB-ARBA"/>
</dbReference>
<dbReference type="RefSeq" id="XP_017990881.1">
    <property type="nucleotide sequence ID" value="XM_018136028.1"/>
</dbReference>
<evidence type="ECO:0000256" key="6">
    <source>
        <dbReference type="ARBA" id="ARBA00022741"/>
    </source>
</evidence>
<keyword evidence="10" id="KW-0539">Nucleus</keyword>
<dbReference type="SMART" id="SM00382">
    <property type="entry name" value="AAA"/>
    <property type="match status" value="1"/>
</dbReference>
<dbReference type="GO" id="GO:0016787">
    <property type="term" value="F:hydrolase activity"/>
    <property type="evidence" value="ECO:0007669"/>
    <property type="project" value="UniProtKB-KW"/>
</dbReference>
<dbReference type="Pfam" id="PF21138">
    <property type="entry name" value="SMUBP-2_HCS1_1B"/>
    <property type="match status" value="1"/>
</dbReference>
<dbReference type="InterPro" id="IPR027417">
    <property type="entry name" value="P-loop_NTPase"/>
</dbReference>
<name>A0A0M9VNE0_9BASI</name>
<dbReference type="FunFam" id="3.40.50.300:FF:000326">
    <property type="entry name" value="P-loop containing nucleoside triphosphate hydrolase"/>
    <property type="match status" value="1"/>
</dbReference>
<dbReference type="Gene3D" id="3.40.50.300">
    <property type="entry name" value="P-loop containing nucleotide triphosphate hydrolases"/>
    <property type="match status" value="2"/>
</dbReference>
<comment type="similarity">
    <text evidence="3">Belongs to the DNA2/NAM7 helicase family.</text>
</comment>
<dbReference type="OrthoDB" id="6730379at2759"/>
<dbReference type="Pfam" id="PF13087">
    <property type="entry name" value="AAA_12"/>
    <property type="match status" value="1"/>
</dbReference>
<dbReference type="EC" id="3.6.4.12" evidence="4"/>
<dbReference type="InterPro" id="IPR050534">
    <property type="entry name" value="Coronavir_polyprotein_1ab"/>
</dbReference>
<keyword evidence="5" id="KW-0963">Cytoplasm</keyword>
<dbReference type="Proteomes" id="UP000037751">
    <property type="component" value="Unassembled WGS sequence"/>
</dbReference>
<dbReference type="VEuPathDB" id="FungiDB:Malapachy_1524"/>
<gene>
    <name evidence="13" type="ORF">Malapachy_1524</name>
</gene>
<keyword evidence="6" id="KW-0547">Nucleotide-binding</keyword>
<dbReference type="InterPro" id="IPR041679">
    <property type="entry name" value="DNA2/NAM7-like_C"/>
</dbReference>
<evidence type="ECO:0000256" key="11">
    <source>
        <dbReference type="SAM" id="MobiDB-lite"/>
    </source>
</evidence>
<dbReference type="EMBL" id="LGAV01000007">
    <property type="protein sequence ID" value="KOS13249.1"/>
    <property type="molecule type" value="Genomic_DNA"/>
</dbReference>
<feature type="domain" description="AAA+ ATPase" evidence="12">
    <location>
        <begin position="234"/>
        <end position="426"/>
    </location>
</feature>
<dbReference type="Gene3D" id="2.40.30.270">
    <property type="match status" value="1"/>
</dbReference>
<dbReference type="InterPro" id="IPR047187">
    <property type="entry name" value="SF1_C_Upf1"/>
</dbReference>
<dbReference type="InterPro" id="IPR041677">
    <property type="entry name" value="DNA2/NAM7_AAA_11"/>
</dbReference>
<accession>A0A0M9VNE0</accession>
<dbReference type="GO" id="GO:0003723">
    <property type="term" value="F:RNA binding"/>
    <property type="evidence" value="ECO:0007669"/>
    <property type="project" value="InterPro"/>
</dbReference>
<dbReference type="InterPro" id="IPR048761">
    <property type="entry name" value="SMUBP-2_HCS1_1B"/>
</dbReference>
<dbReference type="InterPro" id="IPR003593">
    <property type="entry name" value="AAA+_ATPase"/>
</dbReference>
<evidence type="ECO:0000256" key="1">
    <source>
        <dbReference type="ARBA" id="ARBA00004123"/>
    </source>
</evidence>
<dbReference type="PANTHER" id="PTHR43788:SF8">
    <property type="entry name" value="DNA-BINDING PROTEIN SMUBP-2"/>
    <property type="match status" value="1"/>
</dbReference>
<dbReference type="GO" id="GO:0003677">
    <property type="term" value="F:DNA binding"/>
    <property type="evidence" value="ECO:0007669"/>
    <property type="project" value="InterPro"/>
</dbReference>
<evidence type="ECO:0000313" key="14">
    <source>
        <dbReference type="Proteomes" id="UP000037751"/>
    </source>
</evidence>
<keyword evidence="8 13" id="KW-0347">Helicase</keyword>
<dbReference type="SUPFAM" id="SSF52540">
    <property type="entry name" value="P-loop containing nucleoside triphosphate hydrolases"/>
    <property type="match status" value="1"/>
</dbReference>
<dbReference type="PANTHER" id="PTHR43788">
    <property type="entry name" value="DNA2/NAM7 HELICASE FAMILY MEMBER"/>
    <property type="match status" value="1"/>
</dbReference>
<proteinExistence type="inferred from homology"/>
<evidence type="ECO:0000256" key="2">
    <source>
        <dbReference type="ARBA" id="ARBA00004496"/>
    </source>
</evidence>
<dbReference type="GO" id="GO:0005524">
    <property type="term" value="F:ATP binding"/>
    <property type="evidence" value="ECO:0007669"/>
    <property type="project" value="UniProtKB-KW"/>
</dbReference>
<evidence type="ECO:0000256" key="4">
    <source>
        <dbReference type="ARBA" id="ARBA00012551"/>
    </source>
</evidence>
<evidence type="ECO:0000256" key="7">
    <source>
        <dbReference type="ARBA" id="ARBA00022801"/>
    </source>
</evidence>
<dbReference type="Pfam" id="PF13086">
    <property type="entry name" value="AAA_11"/>
    <property type="match status" value="1"/>
</dbReference>
<dbReference type="InterPro" id="IPR004483">
    <property type="entry name" value="SMUBP-2/Hcs1-like"/>
</dbReference>
<evidence type="ECO:0000256" key="8">
    <source>
        <dbReference type="ARBA" id="ARBA00022806"/>
    </source>
</evidence>
<sequence length="720" mass="78964">MSTVHRPSPPSAADVQTWLQRQYQLLEHERHEEAEQNKLLLAQCSPRVLARHGLALLGLTVTQVRTGQDAKTLVELEHSTALHTSALFGPHTFRPGDICLVEEHDAKKGAIPVSERGVVFRASDTKITIALQDRSKTPEDESPSLPPVVRVIKLANDATYDRLVKTLTSLADALGMPPPPSSETAMSITATHPLFRVCMGLDVPSWTSHAPAWTPLQTRLNETQLQAISFALRAEQLALIHGPPGTGKTTTMAELIVQLAILHPNARILVCGASNLAVDNLLERVVTTPAYKEALAEAGCGVTRIGHPARVLSSLTGATLDVQCSQSDEGQLMRDVAKEIDDLMMVLSPPAGARAGNKSARKAPRPKGAERRQMWEQVRELRKEYRRRDRALAGTVLHNTRIVMATCHGAGSRELEGRVFDYVIIDEACQALEMSCWTPLLRLAAHGKIILSGDHLQLPPTVKADAPALRSRSVSKTLPPASSLEVTLFDRLLQLYGDGCKALLSVQYRMNEEIMSYPNEALYHGKLSAHTSCAHIRLTDLGVDGDDADVFCAPLVFYDTTGLGYYEREEESLLQTHSHINENEATLVLEHMATLVSHGIEPSQVAVLSPYAAQVSLLSQQLRAKYGAEVEVGTVDGMQGREKDVVILSLVRSNDQHTVGFLQDRRRLNVAMTRAKRQLVVIGDAETIGEHGKDTSVSRVFLHNWMEHLQTEALVEVCAL</sequence>
<dbReference type="NCBIfam" id="TIGR00376">
    <property type="entry name" value="IGHMBP2 family helicase"/>
    <property type="match status" value="1"/>
</dbReference>
<organism evidence="13 14">
    <name type="scientific">Malassezia pachydermatis</name>
    <dbReference type="NCBI Taxonomy" id="77020"/>
    <lineage>
        <taxon>Eukaryota</taxon>
        <taxon>Fungi</taxon>
        <taxon>Dikarya</taxon>
        <taxon>Basidiomycota</taxon>
        <taxon>Ustilaginomycotina</taxon>
        <taxon>Malasseziomycetes</taxon>
        <taxon>Malasseziales</taxon>
        <taxon>Malasseziaceae</taxon>
        <taxon>Malassezia</taxon>
    </lineage>
</organism>
<evidence type="ECO:0000256" key="3">
    <source>
        <dbReference type="ARBA" id="ARBA00007913"/>
    </source>
</evidence>
<evidence type="ECO:0000256" key="9">
    <source>
        <dbReference type="ARBA" id="ARBA00022840"/>
    </source>
</evidence>
<reference evidence="13 14" key="1">
    <citation type="submission" date="2015-07" db="EMBL/GenBank/DDBJ databases">
        <title>Draft Genome Sequence of Malassezia furfur CBS1878 and Malassezia pachydermatis CBS1879.</title>
        <authorList>
            <person name="Triana S."/>
            <person name="Ohm R."/>
            <person name="Gonzalez A."/>
            <person name="DeCock H."/>
            <person name="Restrepo S."/>
            <person name="Celis A."/>
        </authorList>
    </citation>
    <scope>NUCLEOTIDE SEQUENCE [LARGE SCALE GENOMIC DNA]</scope>
    <source>
        <strain evidence="13 14">CBS 1879</strain>
    </source>
</reference>
<feature type="region of interest" description="Disordered" evidence="11">
    <location>
        <begin position="352"/>
        <end position="371"/>
    </location>
</feature>
<dbReference type="GeneID" id="28727903"/>
<comment type="subcellular location">
    <subcellularLocation>
        <location evidence="2">Cytoplasm</location>
    </subcellularLocation>
    <subcellularLocation>
        <location evidence="1">Nucleus</location>
    </subcellularLocation>
</comment>